<organism evidence="1 2">
    <name type="scientific">Polyporus arcularius HHB13444</name>
    <dbReference type="NCBI Taxonomy" id="1314778"/>
    <lineage>
        <taxon>Eukaryota</taxon>
        <taxon>Fungi</taxon>
        <taxon>Dikarya</taxon>
        <taxon>Basidiomycota</taxon>
        <taxon>Agaricomycotina</taxon>
        <taxon>Agaricomycetes</taxon>
        <taxon>Polyporales</taxon>
        <taxon>Polyporaceae</taxon>
        <taxon>Polyporus</taxon>
    </lineage>
</organism>
<proteinExistence type="predicted"/>
<dbReference type="Proteomes" id="UP000308197">
    <property type="component" value="Unassembled WGS sequence"/>
</dbReference>
<protein>
    <submittedName>
        <fullName evidence="1">Uncharacterized protein</fullName>
    </submittedName>
</protein>
<dbReference type="InParanoid" id="A0A5C3P8S4"/>
<evidence type="ECO:0000313" key="2">
    <source>
        <dbReference type="Proteomes" id="UP000308197"/>
    </source>
</evidence>
<reference evidence="1 2" key="1">
    <citation type="journal article" date="2019" name="Nat. Ecol. Evol.">
        <title>Megaphylogeny resolves global patterns of mushroom evolution.</title>
        <authorList>
            <person name="Varga T."/>
            <person name="Krizsan K."/>
            <person name="Foldi C."/>
            <person name="Dima B."/>
            <person name="Sanchez-Garcia M."/>
            <person name="Sanchez-Ramirez S."/>
            <person name="Szollosi G.J."/>
            <person name="Szarkandi J.G."/>
            <person name="Papp V."/>
            <person name="Albert L."/>
            <person name="Andreopoulos W."/>
            <person name="Angelini C."/>
            <person name="Antonin V."/>
            <person name="Barry K.W."/>
            <person name="Bougher N.L."/>
            <person name="Buchanan P."/>
            <person name="Buyck B."/>
            <person name="Bense V."/>
            <person name="Catcheside P."/>
            <person name="Chovatia M."/>
            <person name="Cooper J."/>
            <person name="Damon W."/>
            <person name="Desjardin D."/>
            <person name="Finy P."/>
            <person name="Geml J."/>
            <person name="Haridas S."/>
            <person name="Hughes K."/>
            <person name="Justo A."/>
            <person name="Karasinski D."/>
            <person name="Kautmanova I."/>
            <person name="Kiss B."/>
            <person name="Kocsube S."/>
            <person name="Kotiranta H."/>
            <person name="LaButti K.M."/>
            <person name="Lechner B.E."/>
            <person name="Liimatainen K."/>
            <person name="Lipzen A."/>
            <person name="Lukacs Z."/>
            <person name="Mihaltcheva S."/>
            <person name="Morgado L.N."/>
            <person name="Niskanen T."/>
            <person name="Noordeloos M.E."/>
            <person name="Ohm R.A."/>
            <person name="Ortiz-Santana B."/>
            <person name="Ovrebo C."/>
            <person name="Racz N."/>
            <person name="Riley R."/>
            <person name="Savchenko A."/>
            <person name="Shiryaev A."/>
            <person name="Soop K."/>
            <person name="Spirin V."/>
            <person name="Szebenyi C."/>
            <person name="Tomsovsky M."/>
            <person name="Tulloss R.E."/>
            <person name="Uehling J."/>
            <person name="Grigoriev I.V."/>
            <person name="Vagvolgyi C."/>
            <person name="Papp T."/>
            <person name="Martin F.M."/>
            <person name="Miettinen O."/>
            <person name="Hibbett D.S."/>
            <person name="Nagy L.G."/>
        </authorList>
    </citation>
    <scope>NUCLEOTIDE SEQUENCE [LARGE SCALE GENOMIC DNA]</scope>
    <source>
        <strain evidence="1 2">HHB13444</strain>
    </source>
</reference>
<keyword evidence="2" id="KW-1185">Reference proteome</keyword>
<evidence type="ECO:0000313" key="1">
    <source>
        <dbReference type="EMBL" id="TFK86096.1"/>
    </source>
</evidence>
<sequence>MSFSPLPSLSESSSTTVRLRPATGSTFSFCFAISVFRASRLLHRCRRRVLLGGGSTRSWDPLLGGGSTRSCTGLPSGGFLSLRLSGPRSGRNLLGGGGHLRLGGRAGSLAGRLPDSGTTRGLLLTLLLTLKEFSFKVRQRLHGCFLLLEELLTLCLHSGALLRDLSTGATRSLLVEKDLPRMQVGVGTARTSVCRRHSSKASR</sequence>
<dbReference type="EMBL" id="ML211216">
    <property type="protein sequence ID" value="TFK86096.1"/>
    <property type="molecule type" value="Genomic_DNA"/>
</dbReference>
<gene>
    <name evidence="1" type="ORF">K466DRAFT_164673</name>
</gene>
<accession>A0A5C3P8S4</accession>
<name>A0A5C3P8S4_9APHY</name>
<dbReference type="AlphaFoldDB" id="A0A5C3P8S4"/>